<comment type="caution">
    <text evidence="5">The sequence shown here is derived from an EMBL/GenBank/DDBJ whole genome shotgun (WGS) entry which is preliminary data.</text>
</comment>
<keyword evidence="1 3" id="KW-0547">Nucleotide-binding</keyword>
<accession>H1FWZ2</accession>
<dbReference type="EMBL" id="AFRZ01000001">
    <property type="protein sequence ID" value="EHP30568.1"/>
    <property type="molecule type" value="Genomic_DNA"/>
</dbReference>
<organism evidence="5 6">
    <name type="scientific">Sulfurimonas gotlandica (strain DSM 19862 / JCM 16533 / GD1)</name>
    <dbReference type="NCBI Taxonomy" id="929558"/>
    <lineage>
        <taxon>Bacteria</taxon>
        <taxon>Pseudomonadati</taxon>
        <taxon>Campylobacterota</taxon>
        <taxon>Epsilonproteobacteria</taxon>
        <taxon>Campylobacterales</taxon>
        <taxon>Sulfurimonadaceae</taxon>
        <taxon>Sulfurimonas</taxon>
    </lineage>
</organism>
<dbReference type="RefSeq" id="WP_008341292.1">
    <property type="nucleotide sequence ID" value="NZ_AFRZ01000001.1"/>
</dbReference>
<evidence type="ECO:0000256" key="2">
    <source>
        <dbReference type="ARBA" id="ARBA00022840"/>
    </source>
</evidence>
<dbReference type="InterPro" id="IPR002543">
    <property type="entry name" value="FtsK_dom"/>
</dbReference>
<evidence type="ECO:0000256" key="1">
    <source>
        <dbReference type="ARBA" id="ARBA00022741"/>
    </source>
</evidence>
<dbReference type="GO" id="GO:0003677">
    <property type="term" value="F:DNA binding"/>
    <property type="evidence" value="ECO:0007669"/>
    <property type="project" value="InterPro"/>
</dbReference>
<keyword evidence="6" id="KW-1185">Reference proteome</keyword>
<evidence type="ECO:0000313" key="6">
    <source>
        <dbReference type="Proteomes" id="UP000006431"/>
    </source>
</evidence>
<dbReference type="Pfam" id="PF01580">
    <property type="entry name" value="FtsK_SpoIIIE"/>
    <property type="match status" value="1"/>
</dbReference>
<dbReference type="PATRIC" id="fig|929558.5.peg.2035"/>
<feature type="binding site" evidence="3">
    <location>
        <begin position="383"/>
        <end position="390"/>
    </location>
    <ligand>
        <name>ATP</name>
        <dbReference type="ChEBI" id="CHEBI:30616"/>
    </ligand>
</feature>
<dbReference type="eggNOG" id="COG1674">
    <property type="taxonomic scope" value="Bacteria"/>
</dbReference>
<protein>
    <submittedName>
        <fullName evidence="5">Protein containing cell division FtsK/SpoIIIE domain</fullName>
    </submittedName>
</protein>
<dbReference type="GO" id="GO:0005524">
    <property type="term" value="F:ATP binding"/>
    <property type="evidence" value="ECO:0007669"/>
    <property type="project" value="UniProtKB-UniRule"/>
</dbReference>
<gene>
    <name evidence="5" type="ORF">SMGD1_2045</name>
</gene>
<feature type="domain" description="FtsK" evidence="4">
    <location>
        <begin position="363"/>
        <end position="558"/>
    </location>
</feature>
<reference evidence="5 6" key="1">
    <citation type="journal article" date="2012" name="Proc. Natl. Acad. Sci. U.S.A.">
        <title>Genome and physiology of a model Epsilonproteobacterium responsible for sulfide detoxification in marine oxygen depletion zones.</title>
        <authorList>
            <person name="Grote J."/>
            <person name="Schott T."/>
            <person name="Bruckner C.G."/>
            <person name="Glockner F.O."/>
            <person name="Jost G."/>
            <person name="Teeling H."/>
            <person name="Labrenz M."/>
            <person name="Jurgens K."/>
        </authorList>
    </citation>
    <scope>NUCLEOTIDE SEQUENCE [LARGE SCALE GENOMIC DNA]</scope>
    <source>
        <strain evidence="5 6">GD1</strain>
    </source>
</reference>
<dbReference type="AlphaFoldDB" id="H1FWZ2"/>
<dbReference type="InterPro" id="IPR050206">
    <property type="entry name" value="FtsK/SpoIIIE/SftA"/>
</dbReference>
<dbReference type="PANTHER" id="PTHR22683:SF41">
    <property type="entry name" value="DNA TRANSLOCASE FTSK"/>
    <property type="match status" value="1"/>
</dbReference>
<name>H1FWZ2_SULGG</name>
<dbReference type="Gene3D" id="3.40.50.300">
    <property type="entry name" value="P-loop containing nucleotide triphosphate hydrolases"/>
    <property type="match status" value="1"/>
</dbReference>
<keyword evidence="5" id="KW-0132">Cell division</keyword>
<keyword evidence="2 3" id="KW-0067">ATP-binding</keyword>
<dbReference type="HOGENOM" id="CLU_386746_0_0_7"/>
<evidence type="ECO:0000256" key="3">
    <source>
        <dbReference type="PROSITE-ProRule" id="PRU00289"/>
    </source>
</evidence>
<dbReference type="GO" id="GO:0051301">
    <property type="term" value="P:cell division"/>
    <property type="evidence" value="ECO:0007669"/>
    <property type="project" value="UniProtKB-KW"/>
</dbReference>
<evidence type="ECO:0000259" key="4">
    <source>
        <dbReference type="PROSITE" id="PS50901"/>
    </source>
</evidence>
<dbReference type="PROSITE" id="PS50901">
    <property type="entry name" value="FTSK"/>
    <property type="match status" value="1"/>
</dbReference>
<dbReference type="InterPro" id="IPR027417">
    <property type="entry name" value="P-loop_NTPase"/>
</dbReference>
<sequence length="848" mass="99120">MKEYIEYLYNLEDSFQEQQNANDIIEQDYPSDTLPTNKYNERKQRIEKVKKDFESKFQKNITLLDKKIKSIRNLQPHLTQLSITKKDKFPNFIIFGRMKIDHKTIKDDLYIPRVLPFPIEKAFYSYKLESMHYIQQFILRVLQVSPLNKLEFVLIDTLTIGKSLSFIRGVLDNDFIYKQRILTYSDEIEESLKHTADYLESLIQKQLVGYKDWNEFNSENSKSILPLKVIVMVGVPEQFSNNSLMYLKRIIKFGPKVGILPLLIIEDNGKIEDIKELLVEYGNELENIKFQFKEKFKILELEDSLELLPSKDELNKLLNNINDFYAKESQIKSEIDELWDENAFWQSNSTDGLKIPIGWDINQEKVYFKIGFDDSEHHTLIGGRSGSGKSNLLHVMIQNIAYFYPPDEVELFLLDYKEGVEFNSYVSPPLLHSSLIAIHSDINYGQTFLEYIIEEKNKRSQLFKNEKVKDFKEYRESNNTLSRLVIIIDEFQVLFSIKNSKRIEDLFNEILRKGRSYGIHLILSTQTLKGIEAISISQLKSQIGNRIALVMSEEDSMSILSTQNVEAARLKGKPEVIYNDMGGVRDGNKKSFIPYASRKNQDKLLKLINEQNYKKDINIYNGMTLPDLPNENFFKKSNFEFYLGKELNFQENEFKIEFKKEIGNNLIVSGRGKIEKQNIINTIVENLLNNSKIQNIYYIAQDEEIALDRLIKTYSANIFNEDLEKNSFILIDSFDGLNELHPKQSFGGMQKELSLADKFKDIVEYGYKNNIYVILFIDNYKRVQMKQRDFLSLFELRYGFNLNEENANSLLSISNTSMIKSIPKNQGVFSNLITSDIVYFKPYKAKND</sequence>
<keyword evidence="5" id="KW-0131">Cell cycle</keyword>
<dbReference type="OrthoDB" id="5347521at2"/>
<dbReference type="STRING" id="929558.SMGD1_2045"/>
<dbReference type="SUPFAM" id="SSF52540">
    <property type="entry name" value="P-loop containing nucleoside triphosphate hydrolases"/>
    <property type="match status" value="1"/>
</dbReference>
<dbReference type="PANTHER" id="PTHR22683">
    <property type="entry name" value="SPORULATION PROTEIN RELATED"/>
    <property type="match status" value="1"/>
</dbReference>
<proteinExistence type="predicted"/>
<evidence type="ECO:0000313" key="5">
    <source>
        <dbReference type="EMBL" id="EHP30568.1"/>
    </source>
</evidence>
<dbReference type="Proteomes" id="UP000006431">
    <property type="component" value="Unassembled WGS sequence"/>
</dbReference>